<keyword evidence="2" id="KW-0540">Nuclease</keyword>
<dbReference type="InterPro" id="IPR004860">
    <property type="entry name" value="LAGLIDADG_dom"/>
</dbReference>
<dbReference type="Gene3D" id="3.10.28.10">
    <property type="entry name" value="Homing endonucleases"/>
    <property type="match status" value="2"/>
</dbReference>
<sequence length="500" mass="55206">MLIEEPDNRDVVQQILLNARIPPILVFGYVCVYTAVKKPKSWGQLAGVRGISTLEASQRLNAENLTKISRSFHLPLFTRSCLYSYSNLHLSTSLSGITKCFFSSKASTSAKGLTPLITIDKGGEACLPSGYVSGLSDGEGCFHIAFTKNSTFKAGFQVRAIFSIQLHIKDLMLLERIKSFFGVGTINIKKGKNAGCAIYSIQSYKELISVLVPHFDKYPLLTKKKADYLLFNSAALNILNNGEHLTNEGLSRLVSIKARGAPRALKGNRGAPLAAPPEGGAASMNLGLTEQLKTLFPDLHPVNRPIINNSSTLITRDPEWLASARAERALGCVSPAPQGDAGFLDAEGNFQCVVRKQETHKSGYQVLLSFTLTQHLRDLDLMLSIKEYLGVPRAERAGCPPPRRGGDGCGNIYVQPETSIVRLNITKKSELTNILIPFFKKYPLHGSKKLDFEDLCKIDGIIKDNLHKTKDKKTRAFFGCLGLDKINMIKWNMNRQRTYE</sequence>
<keyword evidence="2" id="KW-0496">Mitochondrion</keyword>
<dbReference type="PANTHER" id="PTHR36181">
    <property type="entry name" value="INTRON-ENCODED ENDONUCLEASE AI3-RELATED"/>
    <property type="match status" value="1"/>
</dbReference>
<dbReference type="AlphaFoldDB" id="A0A8K1MHB4"/>
<feature type="domain" description="Homing endonuclease LAGLIDADG" evidence="1">
    <location>
        <begin position="133"/>
        <end position="233"/>
    </location>
</feature>
<evidence type="ECO:0000259" key="1">
    <source>
        <dbReference type="Pfam" id="PF00961"/>
    </source>
</evidence>
<organism evidence="2">
    <name type="scientific">Morchella brunnea</name>
    <dbReference type="NCBI Taxonomy" id="1174671"/>
    <lineage>
        <taxon>Eukaryota</taxon>
        <taxon>Fungi</taxon>
        <taxon>Dikarya</taxon>
        <taxon>Ascomycota</taxon>
        <taxon>Pezizomycotina</taxon>
        <taxon>Pezizomycetes</taxon>
        <taxon>Pezizales</taxon>
        <taxon>Morchellaceae</taxon>
        <taxon>Morchella</taxon>
    </lineage>
</organism>
<dbReference type="EMBL" id="MW538937">
    <property type="protein sequence ID" value="UBU98521.1"/>
    <property type="molecule type" value="Genomic_DNA"/>
</dbReference>
<dbReference type="RefSeq" id="YP_010218658.1">
    <property type="nucleotide sequence ID" value="NC_058917.1"/>
</dbReference>
<evidence type="ECO:0000313" key="2">
    <source>
        <dbReference type="EMBL" id="UBU98521.1"/>
    </source>
</evidence>
<keyword evidence="2" id="KW-0255">Endonuclease</keyword>
<name>A0A8K1MHB4_9PEZI</name>
<dbReference type="GO" id="GO:0004519">
    <property type="term" value="F:endonuclease activity"/>
    <property type="evidence" value="ECO:0007669"/>
    <property type="project" value="UniProtKB-KW"/>
</dbReference>
<dbReference type="InterPro" id="IPR051289">
    <property type="entry name" value="LAGLIDADG_Endonuclease"/>
</dbReference>
<reference evidence="2" key="1">
    <citation type="submission" date="2021-01" db="EMBL/GenBank/DDBJ databases">
        <authorList>
            <person name="Sun H.-H."/>
            <person name="Zhang S."/>
            <person name="Zhang Y.-J."/>
        </authorList>
    </citation>
    <scope>NUCLEOTIDE SEQUENCE</scope>
    <source>
        <strain evidence="2">CMM1</strain>
    </source>
</reference>
<dbReference type="SUPFAM" id="SSF55608">
    <property type="entry name" value="Homing endonucleases"/>
    <property type="match status" value="2"/>
</dbReference>
<feature type="domain" description="Homing endonuclease LAGLIDADG" evidence="1">
    <location>
        <begin position="341"/>
        <end position="458"/>
    </location>
</feature>
<dbReference type="GeneID" id="68665181"/>
<accession>A0A8K1MHB4</accession>
<protein>
    <submittedName>
        <fullName evidence="2">LAGLIDADG endonuclease</fullName>
    </submittedName>
</protein>
<dbReference type="InterPro" id="IPR027434">
    <property type="entry name" value="Homing_endonucl"/>
</dbReference>
<proteinExistence type="predicted"/>
<keyword evidence="2" id="KW-0378">Hydrolase</keyword>
<dbReference type="GO" id="GO:0005739">
    <property type="term" value="C:mitochondrion"/>
    <property type="evidence" value="ECO:0007669"/>
    <property type="project" value="UniProtKB-ARBA"/>
</dbReference>
<gene>
    <name evidence="2" type="primary">orf500</name>
</gene>
<dbReference type="PANTHER" id="PTHR36181:SF4">
    <property type="entry name" value="LAGLIDADG ENDONUCLEASE"/>
    <property type="match status" value="1"/>
</dbReference>
<dbReference type="Pfam" id="PF00961">
    <property type="entry name" value="LAGLIDADG_1"/>
    <property type="match status" value="2"/>
</dbReference>
<geneLocation type="mitochondrion" evidence="2"/>